<dbReference type="Proteomes" id="UP000225277">
    <property type="component" value="Unassembled WGS sequence"/>
</dbReference>
<dbReference type="GeneID" id="35597427"/>
<dbReference type="AlphaFoldDB" id="A0A2D3V7P3"/>
<feature type="signal peptide" evidence="2">
    <location>
        <begin position="1"/>
        <end position="21"/>
    </location>
</feature>
<dbReference type="EMBL" id="FJUY01000002">
    <property type="protein sequence ID" value="CZT16363.1"/>
    <property type="molecule type" value="Genomic_DNA"/>
</dbReference>
<dbReference type="PANTHER" id="PTHR15462">
    <property type="entry name" value="SERINE PROTEASE"/>
    <property type="match status" value="1"/>
</dbReference>
<feature type="domain" description="Peptidase S1" evidence="3">
    <location>
        <begin position="114"/>
        <end position="295"/>
    </location>
</feature>
<dbReference type="InterPro" id="IPR043504">
    <property type="entry name" value="Peptidase_S1_PA_chymotrypsin"/>
</dbReference>
<proteinExistence type="predicted"/>
<keyword evidence="1 2" id="KW-0732">Signal</keyword>
<sequence>MVRLHVSATALLLAAGTVVNAKPVLHPRDSPNNITARYDVGFDNSLVRTLKTTDVVPKILYLDSEEYRTLISPDNVTKMEPFIPEQERNTINGYVRRWINGKDSREQFTSREYPWRNVGRIGWSNGVVCSAALVGPRHILTAKHCALIENASARFSPGYDNGEPFGAGQIVQIALNDVKGGSSCGTKNDWAVMVLDNKLGNKLGWFGVKVADPGVRRDWPGFWSMGYPGDRDGTQRPYRVQGNPILSSKPWDCDGLGPVYTDTDVSGGQSGGPLWGRIGDKRYIWGTLSVGIQSGSESWSGWASGQEMVSAIERVRRDFP</sequence>
<evidence type="ECO:0000256" key="1">
    <source>
        <dbReference type="ARBA" id="ARBA00022729"/>
    </source>
</evidence>
<dbReference type="Pfam" id="PF00089">
    <property type="entry name" value="Trypsin"/>
    <property type="match status" value="1"/>
</dbReference>
<dbReference type="PANTHER" id="PTHR15462:SF8">
    <property type="entry name" value="SERINE PROTEASE"/>
    <property type="match status" value="1"/>
</dbReference>
<evidence type="ECO:0000313" key="5">
    <source>
        <dbReference type="Proteomes" id="UP000225277"/>
    </source>
</evidence>
<keyword evidence="5" id="KW-1185">Reference proteome</keyword>
<evidence type="ECO:0000313" key="4">
    <source>
        <dbReference type="EMBL" id="CZT16363.1"/>
    </source>
</evidence>
<feature type="chain" id="PRO_5013642564" description="Peptidase S1 domain-containing protein" evidence="2">
    <location>
        <begin position="22"/>
        <end position="320"/>
    </location>
</feature>
<dbReference type="OrthoDB" id="10037376at2759"/>
<gene>
    <name evidence="4" type="ORF">RCC_02206</name>
</gene>
<dbReference type="InterPro" id="IPR009003">
    <property type="entry name" value="Peptidase_S1_PA"/>
</dbReference>
<evidence type="ECO:0000259" key="3">
    <source>
        <dbReference type="Pfam" id="PF00089"/>
    </source>
</evidence>
<dbReference type="STRING" id="112498.A0A2D3V7P3"/>
<dbReference type="Gene3D" id="2.40.10.10">
    <property type="entry name" value="Trypsin-like serine proteases"/>
    <property type="match status" value="2"/>
</dbReference>
<dbReference type="RefSeq" id="XP_023623256.1">
    <property type="nucleotide sequence ID" value="XM_023767488.1"/>
</dbReference>
<accession>A0A2D3V7P3</accession>
<organism evidence="4 5">
    <name type="scientific">Ramularia collo-cygni</name>
    <dbReference type="NCBI Taxonomy" id="112498"/>
    <lineage>
        <taxon>Eukaryota</taxon>
        <taxon>Fungi</taxon>
        <taxon>Dikarya</taxon>
        <taxon>Ascomycota</taxon>
        <taxon>Pezizomycotina</taxon>
        <taxon>Dothideomycetes</taxon>
        <taxon>Dothideomycetidae</taxon>
        <taxon>Mycosphaerellales</taxon>
        <taxon>Mycosphaerellaceae</taxon>
        <taxon>Ramularia</taxon>
    </lineage>
</organism>
<protein>
    <recommendedName>
        <fullName evidence="3">Peptidase S1 domain-containing protein</fullName>
    </recommendedName>
</protein>
<dbReference type="GO" id="GO:0006508">
    <property type="term" value="P:proteolysis"/>
    <property type="evidence" value="ECO:0007669"/>
    <property type="project" value="InterPro"/>
</dbReference>
<dbReference type="GO" id="GO:0004252">
    <property type="term" value="F:serine-type endopeptidase activity"/>
    <property type="evidence" value="ECO:0007669"/>
    <property type="project" value="InterPro"/>
</dbReference>
<dbReference type="InterPro" id="IPR001254">
    <property type="entry name" value="Trypsin_dom"/>
</dbReference>
<dbReference type="InterPro" id="IPR050966">
    <property type="entry name" value="Glutamyl_endopeptidase"/>
</dbReference>
<evidence type="ECO:0000256" key="2">
    <source>
        <dbReference type="SAM" id="SignalP"/>
    </source>
</evidence>
<name>A0A2D3V7P3_9PEZI</name>
<reference evidence="4 5" key="1">
    <citation type="submission" date="2016-03" db="EMBL/GenBank/DDBJ databases">
        <authorList>
            <person name="Ploux O."/>
        </authorList>
    </citation>
    <scope>NUCLEOTIDE SEQUENCE [LARGE SCALE GENOMIC DNA]</scope>
    <source>
        <strain evidence="4 5">URUG2</strain>
    </source>
</reference>
<dbReference type="SUPFAM" id="SSF50494">
    <property type="entry name" value="Trypsin-like serine proteases"/>
    <property type="match status" value="1"/>
</dbReference>